<evidence type="ECO:0000313" key="1">
    <source>
        <dbReference type="EMBL" id="SVA93661.1"/>
    </source>
</evidence>
<accession>A0A381ZXE8</accession>
<proteinExistence type="predicted"/>
<reference evidence="1" key="1">
    <citation type="submission" date="2018-05" db="EMBL/GenBank/DDBJ databases">
        <authorList>
            <person name="Lanie J.A."/>
            <person name="Ng W.-L."/>
            <person name="Kazmierczak K.M."/>
            <person name="Andrzejewski T.M."/>
            <person name="Davidsen T.M."/>
            <person name="Wayne K.J."/>
            <person name="Tettelin H."/>
            <person name="Glass J.I."/>
            <person name="Rusch D."/>
            <person name="Podicherti R."/>
            <person name="Tsui H.-C.T."/>
            <person name="Winkler M.E."/>
        </authorList>
    </citation>
    <scope>NUCLEOTIDE SEQUENCE</scope>
</reference>
<organism evidence="1">
    <name type="scientific">marine metagenome</name>
    <dbReference type="NCBI Taxonomy" id="408172"/>
    <lineage>
        <taxon>unclassified sequences</taxon>
        <taxon>metagenomes</taxon>
        <taxon>ecological metagenomes</taxon>
    </lineage>
</organism>
<dbReference type="AlphaFoldDB" id="A0A381ZXE8"/>
<gene>
    <name evidence="1" type="ORF">METZ01_LOCUS146515</name>
</gene>
<dbReference type="EMBL" id="UINC01022958">
    <property type="protein sequence ID" value="SVA93661.1"/>
    <property type="molecule type" value="Genomic_DNA"/>
</dbReference>
<protein>
    <submittedName>
        <fullName evidence="1">Uncharacterized protein</fullName>
    </submittedName>
</protein>
<name>A0A381ZXE8_9ZZZZ</name>
<sequence length="237" mass="25524">MMKKINKLILTFTLVASSGLYALQGLNVITITTDDPVGYLKWLTESQPVFQEAQGDNVMASGICSPVAGGADVNEHYVWNFAPSVSAMMSNPEFFSDPNVQRAIRKIASKREVTRRDMMFAIKGGEVGGPGTSTANYNLISSTDDVSGYASALTRMESAAANNGFDDISVALYGSVTSGDRAGTVMASVQAPTSERLGAFFDQRNSDWMSEAMSEFNSIRTPVIDFMMTCTVLSVNN</sequence>